<name>A0A0E9STK9_ANGAN</name>
<feature type="region of interest" description="Disordered" evidence="1">
    <location>
        <begin position="1"/>
        <end position="22"/>
    </location>
</feature>
<reference evidence="2" key="2">
    <citation type="journal article" date="2015" name="Fish Shellfish Immunol.">
        <title>Early steps in the European eel (Anguilla anguilla)-Vibrio vulnificus interaction in the gills: Role of the RtxA13 toxin.</title>
        <authorList>
            <person name="Callol A."/>
            <person name="Pajuelo D."/>
            <person name="Ebbesson L."/>
            <person name="Teles M."/>
            <person name="MacKenzie S."/>
            <person name="Amaro C."/>
        </authorList>
    </citation>
    <scope>NUCLEOTIDE SEQUENCE</scope>
</reference>
<feature type="compositionally biased region" description="Polar residues" evidence="1">
    <location>
        <begin position="1"/>
        <end position="20"/>
    </location>
</feature>
<evidence type="ECO:0000313" key="2">
    <source>
        <dbReference type="EMBL" id="JAH44709.1"/>
    </source>
</evidence>
<sequence length="92" mass="10436">MEENPYNNALTSSIKSSQRNGGCYSSKGWTNTMSIILDEILDNKGPHTFGHVMYLDYLCEKNMPIPAGHRWLWVKTLLYSLALGATTYCIFL</sequence>
<accession>A0A0E9STK9</accession>
<organism evidence="2">
    <name type="scientific">Anguilla anguilla</name>
    <name type="common">European freshwater eel</name>
    <name type="synonym">Muraena anguilla</name>
    <dbReference type="NCBI Taxonomy" id="7936"/>
    <lineage>
        <taxon>Eukaryota</taxon>
        <taxon>Metazoa</taxon>
        <taxon>Chordata</taxon>
        <taxon>Craniata</taxon>
        <taxon>Vertebrata</taxon>
        <taxon>Euteleostomi</taxon>
        <taxon>Actinopterygii</taxon>
        <taxon>Neopterygii</taxon>
        <taxon>Teleostei</taxon>
        <taxon>Anguilliformes</taxon>
        <taxon>Anguillidae</taxon>
        <taxon>Anguilla</taxon>
    </lineage>
</organism>
<protein>
    <submittedName>
        <fullName evidence="2">Uncharacterized protein</fullName>
    </submittedName>
</protein>
<proteinExistence type="predicted"/>
<dbReference type="EMBL" id="GBXM01063868">
    <property type="protein sequence ID" value="JAH44709.1"/>
    <property type="molecule type" value="Transcribed_RNA"/>
</dbReference>
<evidence type="ECO:0000256" key="1">
    <source>
        <dbReference type="SAM" id="MobiDB-lite"/>
    </source>
</evidence>
<dbReference type="AlphaFoldDB" id="A0A0E9STK9"/>
<reference evidence="2" key="1">
    <citation type="submission" date="2014-11" db="EMBL/GenBank/DDBJ databases">
        <authorList>
            <person name="Amaro Gonzalez C."/>
        </authorList>
    </citation>
    <scope>NUCLEOTIDE SEQUENCE</scope>
</reference>